<dbReference type="AlphaFoldDB" id="A0A1I3V2Q5"/>
<organism evidence="1 2">
    <name type="scientific">Parapedobacter indicus</name>
    <dbReference type="NCBI Taxonomy" id="1477437"/>
    <lineage>
        <taxon>Bacteria</taxon>
        <taxon>Pseudomonadati</taxon>
        <taxon>Bacteroidota</taxon>
        <taxon>Sphingobacteriia</taxon>
        <taxon>Sphingobacteriales</taxon>
        <taxon>Sphingobacteriaceae</taxon>
        <taxon>Parapedobacter</taxon>
    </lineage>
</organism>
<reference evidence="1 2" key="1">
    <citation type="submission" date="2016-10" db="EMBL/GenBank/DDBJ databases">
        <authorList>
            <person name="de Groot N.N."/>
        </authorList>
    </citation>
    <scope>NUCLEOTIDE SEQUENCE [LARGE SCALE GENOMIC DNA]</scope>
    <source>
        <strain evidence="1 2">RK1</strain>
    </source>
</reference>
<keyword evidence="2" id="KW-1185">Reference proteome</keyword>
<sequence length="81" mass="9334">MTAKRVRYNFDHNDLDHLMSEVRNAAEIGESEIDYTALMKYGYDRETANALIHNATMYKQKVEKVITGQDGRCIAILKKPQ</sequence>
<dbReference type="STRING" id="1477437.SAMN05444682_115160"/>
<name>A0A1I3V2Q5_9SPHI</name>
<proteinExistence type="predicted"/>
<dbReference type="EMBL" id="FOQO01000015">
    <property type="protein sequence ID" value="SFJ89420.1"/>
    <property type="molecule type" value="Genomic_DNA"/>
</dbReference>
<evidence type="ECO:0000313" key="1">
    <source>
        <dbReference type="EMBL" id="SFJ89420.1"/>
    </source>
</evidence>
<dbReference type="Proteomes" id="UP000198670">
    <property type="component" value="Unassembled WGS sequence"/>
</dbReference>
<accession>A0A1I3V2Q5</accession>
<protein>
    <submittedName>
        <fullName evidence="1">Uncharacterized protein</fullName>
    </submittedName>
</protein>
<gene>
    <name evidence="1" type="ORF">SAMN05444682_115160</name>
</gene>
<evidence type="ECO:0000313" key="2">
    <source>
        <dbReference type="Proteomes" id="UP000198670"/>
    </source>
</evidence>